<dbReference type="InterPro" id="IPR002882">
    <property type="entry name" value="CofD"/>
</dbReference>
<dbReference type="GO" id="GO:0005737">
    <property type="term" value="C:cytoplasm"/>
    <property type="evidence" value="ECO:0007669"/>
    <property type="project" value="UniProtKB-SubCell"/>
</dbReference>
<dbReference type="GO" id="GO:0008360">
    <property type="term" value="P:regulation of cell shape"/>
    <property type="evidence" value="ECO:0007669"/>
    <property type="project" value="UniProtKB-UniRule"/>
</dbReference>
<dbReference type="CDD" id="cd07187">
    <property type="entry name" value="YvcK_like"/>
    <property type="match status" value="1"/>
</dbReference>
<dbReference type="NCBIfam" id="TIGR01826">
    <property type="entry name" value="CofD_related"/>
    <property type="match status" value="1"/>
</dbReference>
<comment type="subcellular location">
    <subcellularLocation>
        <location evidence="2">Cytoplasm</location>
    </subcellularLocation>
</comment>
<sequence>MHGRKTSFCGHCRAFVSDFQQTGALSNRTSRHEERRIALSAKKNLNSNVFRRPRVVCIGGGTGLSVILRGLKKLPIEITAIVTVADDGGSSGRLRNDLRMPPPGDIRNVLIALADTEPLLESVLQYRFKNGDGLAGHTLGNLMIAAMKEITGDFTQAVKEMSRVLAVRGRVLPASEQDVVLMAEMKDGSIVEGESQIPQTGKPIRRVFLNPPDPHPLPEALEAIEAADGIVVGPGSLYTSILPNLLVKDMSRMICKSDACKIYVCNVMTQPGETDGFSASDHIQAIYDHVGERLFDVAIINNEVPPLAIQQQYAERGQKMVLPDMKEIHRLGCHVVADNLLLYQSVLRHDAERISGHIFRLIHERMKKRQSG</sequence>
<dbReference type="Gene3D" id="3.40.50.10680">
    <property type="entry name" value="CofD-like domains"/>
    <property type="match status" value="1"/>
</dbReference>
<dbReference type="InterPro" id="IPR010119">
    <property type="entry name" value="Gluconeogen_factor"/>
</dbReference>
<dbReference type="Pfam" id="PF01933">
    <property type="entry name" value="CofD"/>
    <property type="match status" value="1"/>
</dbReference>
<name>A0A8I1A5B9_THEIN</name>
<protein>
    <recommendedName>
        <fullName evidence="2">Gluconeogenesis factor</fullName>
    </recommendedName>
</protein>
<dbReference type="HAMAP" id="MF_00973">
    <property type="entry name" value="Gluconeogen_factor"/>
    <property type="match status" value="1"/>
</dbReference>
<proteinExistence type="inferred from homology"/>
<gene>
    <name evidence="3" type="ORF">I8U20_07105</name>
</gene>
<evidence type="ECO:0000256" key="1">
    <source>
        <dbReference type="ARBA" id="ARBA00022490"/>
    </source>
</evidence>
<comment type="caution">
    <text evidence="3">The sequence shown here is derived from an EMBL/GenBank/DDBJ whole genome shotgun (WGS) entry which is preliminary data.</text>
</comment>
<dbReference type="Proteomes" id="UP000633619">
    <property type="component" value="Unassembled WGS sequence"/>
</dbReference>
<evidence type="ECO:0000313" key="3">
    <source>
        <dbReference type="EMBL" id="MBH8595099.1"/>
    </source>
</evidence>
<dbReference type="AlphaFoldDB" id="A0A8I1A5B9"/>
<evidence type="ECO:0000256" key="2">
    <source>
        <dbReference type="HAMAP-Rule" id="MF_00973"/>
    </source>
</evidence>
<comment type="function">
    <text evidence="2">Required for morphogenesis under gluconeogenic growth conditions.</text>
</comment>
<organism evidence="3 4">
    <name type="scientific">Thermoactinomyces intermedius</name>
    <dbReference type="NCBI Taxonomy" id="2024"/>
    <lineage>
        <taxon>Bacteria</taxon>
        <taxon>Bacillati</taxon>
        <taxon>Bacillota</taxon>
        <taxon>Bacilli</taxon>
        <taxon>Bacillales</taxon>
        <taxon>Thermoactinomycetaceae</taxon>
        <taxon>Thermoactinomyces</taxon>
    </lineage>
</organism>
<dbReference type="PANTHER" id="PTHR30135:SF3">
    <property type="entry name" value="GLUCONEOGENESIS FACTOR-RELATED"/>
    <property type="match status" value="1"/>
</dbReference>
<keyword evidence="1 2" id="KW-0963">Cytoplasm</keyword>
<dbReference type="SUPFAM" id="SSF142338">
    <property type="entry name" value="CofD-like"/>
    <property type="match status" value="1"/>
</dbReference>
<keyword evidence="4" id="KW-1185">Reference proteome</keyword>
<evidence type="ECO:0000313" key="4">
    <source>
        <dbReference type="Proteomes" id="UP000633619"/>
    </source>
</evidence>
<reference evidence="3 4" key="1">
    <citation type="submission" date="2020-12" db="EMBL/GenBank/DDBJ databases">
        <title>WGS of Thermoactinomyces spp.</title>
        <authorList>
            <person name="Cheng K."/>
        </authorList>
    </citation>
    <scope>NUCLEOTIDE SEQUENCE [LARGE SCALE GENOMIC DNA]</scope>
    <source>
        <strain evidence="4">CICC 10671\DSM 43846</strain>
    </source>
</reference>
<accession>A0A8I1A5B9</accession>
<dbReference type="PANTHER" id="PTHR30135">
    <property type="entry name" value="UNCHARACTERIZED PROTEIN YVCK-RELATED"/>
    <property type="match status" value="1"/>
</dbReference>
<dbReference type="InterPro" id="IPR038136">
    <property type="entry name" value="CofD-like_dom_sf"/>
</dbReference>
<comment type="similarity">
    <text evidence="2">Belongs to the gluconeogenesis factor family.</text>
</comment>
<dbReference type="GO" id="GO:0043743">
    <property type="term" value="F:LPPG:FO 2-phospho-L-lactate transferase activity"/>
    <property type="evidence" value="ECO:0007669"/>
    <property type="project" value="InterPro"/>
</dbReference>
<dbReference type="EMBL" id="JAECVW010000003">
    <property type="protein sequence ID" value="MBH8595099.1"/>
    <property type="molecule type" value="Genomic_DNA"/>
</dbReference>